<evidence type="ECO:0000256" key="17">
    <source>
        <dbReference type="ARBA" id="ARBA00023242"/>
    </source>
</evidence>
<feature type="compositionally biased region" description="Basic and acidic residues" evidence="20">
    <location>
        <begin position="410"/>
        <end position="420"/>
    </location>
</feature>
<keyword evidence="15" id="KW-0238">DNA-binding</keyword>
<dbReference type="SMART" id="SM00367">
    <property type="entry name" value="LRR_CC"/>
    <property type="match status" value="4"/>
</dbReference>
<keyword evidence="25" id="KW-1185">Reference proteome</keyword>
<comment type="caution">
    <text evidence="24">The sequence shown here is derived from an EMBL/GenBank/DDBJ whole genome shotgun (WGS) entry which is preliminary data.</text>
</comment>
<dbReference type="FunFam" id="2.60.120.650:FF:000005">
    <property type="entry name" value="lysine-specific demethylase 2A isoform X1"/>
    <property type="match status" value="1"/>
</dbReference>
<dbReference type="Pfam" id="PF02373">
    <property type="entry name" value="JmjC"/>
    <property type="match status" value="1"/>
</dbReference>
<keyword evidence="7" id="KW-0479">Metal-binding</keyword>
<dbReference type="Gene3D" id="3.30.40.10">
    <property type="entry name" value="Zinc/RING finger domain, C3HC4 (zinc finger)"/>
    <property type="match status" value="1"/>
</dbReference>
<evidence type="ECO:0000256" key="9">
    <source>
        <dbReference type="ARBA" id="ARBA00022833"/>
    </source>
</evidence>
<evidence type="ECO:0000259" key="22">
    <source>
        <dbReference type="PROSITE" id="PS51058"/>
    </source>
</evidence>
<sequence length="1094" mass="124345">MDWEFEGERKLRKQSRRNYNYDTDDIIEGKRTFSVEEKLNSPKFTEGDFVQKLTGDELNLKFIQENGFSFPMVIKHPDGLDMRVPREDFSVEDVKNFVGARRMVDVIDVNTQQALEMTLQQWVKYFTSPEREDIYNVISLEFSHTKLEDLVEPPKMVREMDWVNVVWPQHLIEQQRDSTNSLADMKYPKVRNSVRLFEGYVLMSVGGCYTDFHIDFGGTSVWYHIMRGRKRDFAHHGDVPVFMSVESSSGSLVFWLIPPTEKNLHLYEQWVLSGKQQNVFFGDQVEKCCRTYLEKGDTFLIPTGWIHAVFTPEDSLVFGGNFVHSYNIPGQIKISQIEDNTKVPLKFRYPFLPQIMWYAADKYVRLLEQNKKELGLKSPIKTDSKEVTSALKKKDASGLKGKTSGKRTSKKDPREVDEKASNGTHGENDEDDTTETTGRRRSSRVARNEAIAKQAQENAEKKTSTKGKEEEPDTEEGKKKRGNPKRQAKDKEVKVEVNGETHDEEDDKEKTEGEGNEEDNKTPWSRVYLTRFEVDGLTKLIERLRDWPQAQKNVPKTLEDPEGVLQRLEDLLELHRDDDPELAASGLQHLLQIDKPVVKKPVARKQGPRGPMLGTKVGPGIRRRRTRCGQCENCQREDCGECRTCKDMKKFGGAGRMKQSCLLRACTDPNLPTCVKCLMCNQVNTEDNPLMECRFCGEIVHPPCLKDIKGLCKIVTEINNCWECPKCCKDATATSVDDLPSIPAKKRKASPIKESAKKRSKMESESSDGESDEFSVNVSDEVTSRPRRPVVVPRPPPGPPPEVHPKLVVRPCPVSPPPQSFTLDSGQSHVMDCQLWLSVFSFLSQPELCLCMRVCRTWNRWCMDRRLWSVIDLSEKKVVTPSALRGIVRRQPSTLNLSWTNVTFKQLQWLLNRLPRIRELYLSGTTEATAYALSTVICPRLKVLGLSWSVGITDSLMKELILPVSDSLTAPGDNKSPLLRLSTLFLSGSDITGSTLRLLVQHCLDLKKLDLSFCPGITDQDIESVCGQASINEFLLSGCAKLSDKCLSFLRLFPSLIRLDLRSCNGVTSDAVQEFVKTRKDLLKILEGKLIVNM</sequence>
<keyword evidence="13" id="KW-0408">Iron</keyword>
<feature type="compositionally biased region" description="Basic and acidic residues" evidence="20">
    <location>
        <begin position="458"/>
        <end position="469"/>
    </location>
</feature>
<dbReference type="PROSITE" id="PS50016">
    <property type="entry name" value="ZF_PHD_2"/>
    <property type="match status" value="1"/>
</dbReference>
<dbReference type="PROSITE" id="PS51058">
    <property type="entry name" value="ZF_CXXC"/>
    <property type="match status" value="1"/>
</dbReference>
<comment type="catalytic activity">
    <reaction evidence="18">
        <text>N(6),N(6)-dimethyl-L-lysyl(36)-[histone H3] + 2 2-oxoglutarate + 2 O2 = L-lysyl(36)-[histone H3] + 2 formaldehyde + 2 succinate + 2 CO2</text>
        <dbReference type="Rhea" id="RHEA:42032"/>
        <dbReference type="Rhea" id="RHEA-COMP:9785"/>
        <dbReference type="Rhea" id="RHEA-COMP:9787"/>
        <dbReference type="ChEBI" id="CHEBI:15379"/>
        <dbReference type="ChEBI" id="CHEBI:16526"/>
        <dbReference type="ChEBI" id="CHEBI:16810"/>
        <dbReference type="ChEBI" id="CHEBI:16842"/>
        <dbReference type="ChEBI" id="CHEBI:29969"/>
        <dbReference type="ChEBI" id="CHEBI:30031"/>
        <dbReference type="ChEBI" id="CHEBI:61976"/>
        <dbReference type="EC" id="1.14.11.27"/>
    </reaction>
</comment>
<evidence type="ECO:0000256" key="5">
    <source>
        <dbReference type="ARBA" id="ARBA00022491"/>
    </source>
</evidence>
<feature type="compositionally biased region" description="Basic and acidic residues" evidence="20">
    <location>
        <begin position="754"/>
        <end position="764"/>
    </location>
</feature>
<dbReference type="PANTHER" id="PTHR23123">
    <property type="entry name" value="PHD/F-BOX CONTAINING PROTEIN"/>
    <property type="match status" value="1"/>
</dbReference>
<dbReference type="Pfam" id="PF17811">
    <property type="entry name" value="JHD"/>
    <property type="match status" value="1"/>
</dbReference>
<keyword evidence="10" id="KW-0156">Chromatin regulator</keyword>
<dbReference type="InterPro" id="IPR050690">
    <property type="entry name" value="JHDM1_Histone_Demethylase"/>
</dbReference>
<accession>A0A3M6TLB9</accession>
<keyword evidence="6" id="KW-0433">Leucine-rich repeat</keyword>
<evidence type="ECO:0000256" key="8">
    <source>
        <dbReference type="ARBA" id="ARBA00022771"/>
    </source>
</evidence>
<dbReference type="EC" id="1.14.11.27" evidence="4"/>
<feature type="compositionally biased region" description="Basic and acidic residues" evidence="20">
    <location>
        <begin position="508"/>
        <end position="521"/>
    </location>
</feature>
<evidence type="ECO:0000256" key="4">
    <source>
        <dbReference type="ARBA" id="ARBA00013246"/>
    </source>
</evidence>
<evidence type="ECO:0000256" key="15">
    <source>
        <dbReference type="ARBA" id="ARBA00023125"/>
    </source>
</evidence>
<dbReference type="InterPro" id="IPR013083">
    <property type="entry name" value="Znf_RING/FYVE/PHD"/>
</dbReference>
<comment type="similarity">
    <text evidence="3">Belongs to the JHDM1 histone demethylase family.</text>
</comment>
<dbReference type="Gene3D" id="6.10.280.250">
    <property type="match status" value="1"/>
</dbReference>
<dbReference type="InterPro" id="IPR001810">
    <property type="entry name" value="F-box_dom"/>
</dbReference>
<organism evidence="24 25">
    <name type="scientific">Pocillopora damicornis</name>
    <name type="common">Cauliflower coral</name>
    <name type="synonym">Millepora damicornis</name>
    <dbReference type="NCBI Taxonomy" id="46731"/>
    <lineage>
        <taxon>Eukaryota</taxon>
        <taxon>Metazoa</taxon>
        <taxon>Cnidaria</taxon>
        <taxon>Anthozoa</taxon>
        <taxon>Hexacorallia</taxon>
        <taxon>Scleractinia</taxon>
        <taxon>Astrocoeniina</taxon>
        <taxon>Pocilloporidae</taxon>
        <taxon>Pocillopora</taxon>
    </lineage>
</organism>
<dbReference type="SUPFAM" id="SSF51197">
    <property type="entry name" value="Clavaminate synthase-like"/>
    <property type="match status" value="1"/>
</dbReference>
<evidence type="ECO:0000256" key="20">
    <source>
        <dbReference type="SAM" id="MobiDB-lite"/>
    </source>
</evidence>
<evidence type="ECO:0000256" key="19">
    <source>
        <dbReference type="PROSITE-ProRule" id="PRU00509"/>
    </source>
</evidence>
<evidence type="ECO:0000256" key="12">
    <source>
        <dbReference type="ARBA" id="ARBA00023002"/>
    </source>
</evidence>
<keyword evidence="16" id="KW-0804">Transcription</keyword>
<dbReference type="OrthoDB" id="5876800at2759"/>
<evidence type="ECO:0000259" key="21">
    <source>
        <dbReference type="PROSITE" id="PS50016"/>
    </source>
</evidence>
<dbReference type="Gene3D" id="2.60.120.650">
    <property type="entry name" value="Cupin"/>
    <property type="match status" value="1"/>
</dbReference>
<evidence type="ECO:0000256" key="7">
    <source>
        <dbReference type="ARBA" id="ARBA00022723"/>
    </source>
</evidence>
<keyword evidence="17" id="KW-0539">Nucleus</keyword>
<dbReference type="STRING" id="46731.A0A3M6TLB9"/>
<dbReference type="InterPro" id="IPR003347">
    <property type="entry name" value="JmjC_dom"/>
</dbReference>
<dbReference type="InterPro" id="IPR032675">
    <property type="entry name" value="LRR_dom_sf"/>
</dbReference>
<evidence type="ECO:0000256" key="3">
    <source>
        <dbReference type="ARBA" id="ARBA00008037"/>
    </source>
</evidence>
<dbReference type="Pfam" id="PF12937">
    <property type="entry name" value="F-box-like"/>
    <property type="match status" value="1"/>
</dbReference>
<dbReference type="InterPro" id="IPR019787">
    <property type="entry name" value="Znf_PHD-finger"/>
</dbReference>
<dbReference type="InterPro" id="IPR006553">
    <property type="entry name" value="Leu-rich_rpt_Cys-con_subtyp"/>
</dbReference>
<feature type="domain" description="PHD-type" evidence="21">
    <location>
        <begin position="674"/>
        <end position="730"/>
    </location>
</feature>
<dbReference type="GO" id="GO:0008270">
    <property type="term" value="F:zinc ion binding"/>
    <property type="evidence" value="ECO:0007669"/>
    <property type="project" value="UniProtKB-KW"/>
</dbReference>
<keyword evidence="5" id="KW-0678">Repressor</keyword>
<dbReference type="Gene3D" id="3.80.10.10">
    <property type="entry name" value="Ribonuclease Inhibitor"/>
    <property type="match status" value="1"/>
</dbReference>
<dbReference type="CDD" id="cd22180">
    <property type="entry name" value="F-box_FBXL10"/>
    <property type="match status" value="1"/>
</dbReference>
<name>A0A3M6TLB9_POCDA</name>
<evidence type="ECO:0000259" key="23">
    <source>
        <dbReference type="PROSITE" id="PS51184"/>
    </source>
</evidence>
<dbReference type="InterPro" id="IPR041070">
    <property type="entry name" value="JHD"/>
</dbReference>
<dbReference type="PROSITE" id="PS51184">
    <property type="entry name" value="JMJC"/>
    <property type="match status" value="1"/>
</dbReference>
<evidence type="ECO:0000256" key="16">
    <source>
        <dbReference type="ARBA" id="ARBA00023163"/>
    </source>
</evidence>
<feature type="domain" description="JmjC" evidence="23">
    <location>
        <begin position="142"/>
        <end position="339"/>
    </location>
</feature>
<feature type="compositionally biased region" description="Basic and acidic residues" evidence="20">
    <location>
        <begin position="487"/>
        <end position="501"/>
    </location>
</feature>
<keyword evidence="14" id="KW-0805">Transcription regulation</keyword>
<evidence type="ECO:0000256" key="1">
    <source>
        <dbReference type="ARBA" id="ARBA00001954"/>
    </source>
</evidence>
<dbReference type="Pfam" id="PF16866">
    <property type="entry name" value="PHD_4"/>
    <property type="match status" value="1"/>
</dbReference>
<evidence type="ECO:0000256" key="18">
    <source>
        <dbReference type="ARBA" id="ARBA00047915"/>
    </source>
</evidence>
<feature type="compositionally biased region" description="Pro residues" evidence="20">
    <location>
        <begin position="792"/>
        <end position="802"/>
    </location>
</feature>
<evidence type="ECO:0000313" key="25">
    <source>
        <dbReference type="Proteomes" id="UP000275408"/>
    </source>
</evidence>
<dbReference type="SUPFAM" id="SSF57903">
    <property type="entry name" value="FYVE/PHD zinc finger"/>
    <property type="match status" value="1"/>
</dbReference>
<feature type="compositionally biased region" description="Basic residues" evidence="20">
    <location>
        <begin position="744"/>
        <end position="753"/>
    </location>
</feature>
<evidence type="ECO:0000256" key="6">
    <source>
        <dbReference type="ARBA" id="ARBA00022614"/>
    </source>
</evidence>
<dbReference type="Proteomes" id="UP000275408">
    <property type="component" value="Unassembled WGS sequence"/>
</dbReference>
<dbReference type="EMBL" id="RCHS01003422">
    <property type="protein sequence ID" value="RMX42156.1"/>
    <property type="molecule type" value="Genomic_DNA"/>
</dbReference>
<proteinExistence type="inferred from homology"/>
<dbReference type="SUPFAM" id="SSF52047">
    <property type="entry name" value="RNI-like"/>
    <property type="match status" value="1"/>
</dbReference>
<feature type="region of interest" description="Disordered" evidence="20">
    <location>
        <begin position="741"/>
        <end position="804"/>
    </location>
</feature>
<feature type="region of interest" description="Disordered" evidence="20">
    <location>
        <begin position="384"/>
        <end position="522"/>
    </location>
</feature>
<dbReference type="InterPro" id="IPR011011">
    <property type="entry name" value="Znf_FYVE_PHD"/>
</dbReference>
<dbReference type="CDD" id="cd15555">
    <property type="entry name" value="PHD_KDM2A_2B"/>
    <property type="match status" value="1"/>
</dbReference>
<evidence type="ECO:0000256" key="10">
    <source>
        <dbReference type="ARBA" id="ARBA00022853"/>
    </source>
</evidence>
<gene>
    <name evidence="24" type="ORF">pdam_00009403</name>
</gene>
<keyword evidence="9" id="KW-0862">Zinc</keyword>
<dbReference type="InterPro" id="IPR002857">
    <property type="entry name" value="Znf_CXXC"/>
</dbReference>
<evidence type="ECO:0000313" key="24">
    <source>
        <dbReference type="EMBL" id="RMX42156.1"/>
    </source>
</evidence>
<evidence type="ECO:0000256" key="2">
    <source>
        <dbReference type="ARBA" id="ARBA00004123"/>
    </source>
</evidence>
<dbReference type="CDD" id="cd21743">
    <property type="entry name" value="CTD_KDM2A_2B-like"/>
    <property type="match status" value="1"/>
</dbReference>
<dbReference type="GO" id="GO:0003677">
    <property type="term" value="F:DNA binding"/>
    <property type="evidence" value="ECO:0007669"/>
    <property type="project" value="UniProtKB-KW"/>
</dbReference>
<dbReference type="Pfam" id="PF02008">
    <property type="entry name" value="zf-CXXC"/>
    <property type="match status" value="1"/>
</dbReference>
<comment type="cofactor">
    <cofactor evidence="1">
        <name>Fe(2+)</name>
        <dbReference type="ChEBI" id="CHEBI:29033"/>
    </cofactor>
</comment>
<protein>
    <recommendedName>
        <fullName evidence="4">[histone H3]-dimethyl-L-lysine(36) demethylase</fullName>
        <ecNumber evidence="4">1.14.11.27</ecNumber>
    </recommendedName>
</protein>
<dbReference type="SMART" id="SM00558">
    <property type="entry name" value="JmjC"/>
    <property type="match status" value="1"/>
</dbReference>
<dbReference type="GO" id="GO:0005634">
    <property type="term" value="C:nucleus"/>
    <property type="evidence" value="ECO:0007669"/>
    <property type="project" value="UniProtKB-SubCell"/>
</dbReference>
<feature type="domain" description="CXXC-type" evidence="22">
    <location>
        <begin position="621"/>
        <end position="667"/>
    </location>
</feature>
<evidence type="ECO:0000256" key="13">
    <source>
        <dbReference type="ARBA" id="ARBA00023004"/>
    </source>
</evidence>
<dbReference type="GO" id="GO:0140680">
    <property type="term" value="F:histone H3K36me/H3K36me2 demethylase activity"/>
    <property type="evidence" value="ECO:0007669"/>
    <property type="project" value="UniProtKB-EC"/>
</dbReference>
<keyword evidence="11" id="KW-0223">Dioxygenase</keyword>
<reference evidence="24 25" key="1">
    <citation type="journal article" date="2018" name="Sci. Rep.">
        <title>Comparative analysis of the Pocillopora damicornis genome highlights role of immune system in coral evolution.</title>
        <authorList>
            <person name="Cunning R."/>
            <person name="Bay R.A."/>
            <person name="Gillette P."/>
            <person name="Baker A.C."/>
            <person name="Traylor-Knowles N."/>
        </authorList>
    </citation>
    <scope>NUCLEOTIDE SEQUENCE [LARGE SCALE GENOMIC DNA]</scope>
    <source>
        <strain evidence="24">RSMAS</strain>
        <tissue evidence="24">Whole animal</tissue>
    </source>
</reference>
<evidence type="ECO:0000256" key="11">
    <source>
        <dbReference type="ARBA" id="ARBA00022964"/>
    </source>
</evidence>
<evidence type="ECO:0000256" key="14">
    <source>
        <dbReference type="ARBA" id="ARBA00023015"/>
    </source>
</evidence>
<keyword evidence="12" id="KW-0560">Oxidoreductase</keyword>
<keyword evidence="8 19" id="KW-0863">Zinc-finger</keyword>
<feature type="compositionally biased region" description="Basic and acidic residues" evidence="20">
    <location>
        <begin position="384"/>
        <end position="397"/>
    </location>
</feature>
<dbReference type="AlphaFoldDB" id="A0A3M6TLB9"/>
<comment type="subcellular location">
    <subcellularLocation>
        <location evidence="2">Nucleus</location>
    </subcellularLocation>
</comment>